<keyword evidence="6" id="KW-0449">Lipoprotein</keyword>
<evidence type="ECO:0000256" key="1">
    <source>
        <dbReference type="ARBA" id="ARBA00004635"/>
    </source>
</evidence>
<evidence type="ECO:0000256" key="3">
    <source>
        <dbReference type="ARBA" id="ARBA00022729"/>
    </source>
</evidence>
<dbReference type="Gene3D" id="3.40.190.10">
    <property type="entry name" value="Periplasmic binding protein-like II"/>
    <property type="match status" value="2"/>
</dbReference>
<dbReference type="Proteomes" id="UP001177160">
    <property type="component" value="Unassembled WGS sequence"/>
</dbReference>
<comment type="caution">
    <text evidence="8">The sequence shown here is derived from an EMBL/GenBank/DDBJ whole genome shotgun (WGS) entry which is preliminary data.</text>
</comment>
<proteinExistence type="inferred from homology"/>
<evidence type="ECO:0000256" key="5">
    <source>
        <dbReference type="ARBA" id="ARBA00023139"/>
    </source>
</evidence>
<name>A0ABT2Y568_9MOLU</name>
<dbReference type="PANTHER" id="PTHR30429:SF0">
    <property type="entry name" value="METHIONINE-BINDING LIPOPROTEIN METQ"/>
    <property type="match status" value="1"/>
</dbReference>
<sequence length="270" mass="29298">MKKIITLLVVLFASFTLAACNNNEKTIKVIATSIPHAEILEFARPLLKERGYNLEVIITSDYYFPNPAVAAGDADANFFQHVPFLTKYNNENPDKNLVIASYVHIEPIGLYANTITSLSNIPDGATILLSNSTSDHGRALNLLAQAGLIGLAENFDILAASINFSEVIVSNPKNLVIRANVAPDFLISAYNAKEANLYIINSNYALEGNLNPLEDSIFIESTGNNPYVNVLAVRPGLLESEKIQALAEILNSQAVKDFITETYGGSVIPA</sequence>
<gene>
    <name evidence="8" type="ORF">N7548_03415</name>
</gene>
<evidence type="ECO:0000256" key="6">
    <source>
        <dbReference type="ARBA" id="ARBA00023288"/>
    </source>
</evidence>
<evidence type="ECO:0000256" key="4">
    <source>
        <dbReference type="ARBA" id="ARBA00023136"/>
    </source>
</evidence>
<evidence type="ECO:0000256" key="7">
    <source>
        <dbReference type="SAM" id="SignalP"/>
    </source>
</evidence>
<dbReference type="EMBL" id="JAOVQM010000002">
    <property type="protein sequence ID" value="MCV2231871.1"/>
    <property type="molecule type" value="Genomic_DNA"/>
</dbReference>
<comment type="subcellular location">
    <subcellularLocation>
        <location evidence="1">Membrane</location>
        <topology evidence="1">Lipid-anchor</topology>
    </subcellularLocation>
</comment>
<dbReference type="PROSITE" id="PS51257">
    <property type="entry name" value="PROKAR_LIPOPROTEIN"/>
    <property type="match status" value="1"/>
</dbReference>
<keyword evidence="5" id="KW-0564">Palmitate</keyword>
<keyword evidence="4" id="KW-0472">Membrane</keyword>
<dbReference type="PANTHER" id="PTHR30429">
    <property type="entry name" value="D-METHIONINE-BINDING LIPOPROTEIN METQ"/>
    <property type="match status" value="1"/>
</dbReference>
<evidence type="ECO:0000256" key="2">
    <source>
        <dbReference type="ARBA" id="ARBA00008973"/>
    </source>
</evidence>
<dbReference type="RefSeq" id="WP_263608024.1">
    <property type="nucleotide sequence ID" value="NZ_JAOVQM010000002.1"/>
</dbReference>
<keyword evidence="3 7" id="KW-0732">Signal</keyword>
<feature type="chain" id="PRO_5045724827" evidence="7">
    <location>
        <begin position="19"/>
        <end position="270"/>
    </location>
</feature>
<evidence type="ECO:0000313" key="9">
    <source>
        <dbReference type="Proteomes" id="UP001177160"/>
    </source>
</evidence>
<reference evidence="8" key="1">
    <citation type="submission" date="2022-09" db="EMBL/GenBank/DDBJ databases">
        <title>Novel Mycoplasma species identified in domestic and wild animals.</title>
        <authorList>
            <person name="Volokhov D.V."/>
            <person name="Furtak V.A."/>
            <person name="Zagorodnyaya T.A."/>
        </authorList>
    </citation>
    <scope>NUCLEOTIDE SEQUENCE</scope>
    <source>
        <strain evidence="8">Oakley</strain>
    </source>
</reference>
<dbReference type="Pfam" id="PF03180">
    <property type="entry name" value="Lipoprotein_9"/>
    <property type="match status" value="1"/>
</dbReference>
<keyword evidence="9" id="KW-1185">Reference proteome</keyword>
<feature type="signal peptide" evidence="7">
    <location>
        <begin position="1"/>
        <end position="18"/>
    </location>
</feature>
<protein>
    <submittedName>
        <fullName evidence="8">MetQ/NlpA family ABC transporter substrate-binding protein</fullName>
    </submittedName>
</protein>
<organism evidence="8 9">
    <name type="scientific">Paracholeplasma manati</name>
    <dbReference type="NCBI Taxonomy" id="591373"/>
    <lineage>
        <taxon>Bacteria</taxon>
        <taxon>Bacillati</taxon>
        <taxon>Mycoplasmatota</taxon>
        <taxon>Mollicutes</taxon>
        <taxon>Acholeplasmatales</taxon>
        <taxon>Acholeplasmataceae</taxon>
        <taxon>Paracholeplasma</taxon>
    </lineage>
</organism>
<comment type="similarity">
    <text evidence="2">Belongs to the NlpA lipoprotein family.</text>
</comment>
<evidence type="ECO:0000313" key="8">
    <source>
        <dbReference type="EMBL" id="MCV2231871.1"/>
    </source>
</evidence>
<dbReference type="SUPFAM" id="SSF53850">
    <property type="entry name" value="Periplasmic binding protein-like II"/>
    <property type="match status" value="1"/>
</dbReference>
<accession>A0ABT2Y568</accession>
<dbReference type="InterPro" id="IPR004872">
    <property type="entry name" value="Lipoprotein_NlpA"/>
</dbReference>